<dbReference type="OrthoDB" id="2721675at2"/>
<dbReference type="Pfam" id="PF08141">
    <property type="entry name" value="SspH"/>
    <property type="match status" value="1"/>
</dbReference>
<name>A0A1G9WCP4_9BACI</name>
<dbReference type="RefSeq" id="WP_093855208.1">
    <property type="nucleotide sequence ID" value="NZ_BJVZ01000003.1"/>
</dbReference>
<evidence type="ECO:0000256" key="1">
    <source>
        <dbReference type="ARBA" id="ARBA00004288"/>
    </source>
</evidence>
<dbReference type="EMBL" id="FNIG01000001">
    <property type="protein sequence ID" value="SDM82302.1"/>
    <property type="molecule type" value="Genomic_DNA"/>
</dbReference>
<evidence type="ECO:0000256" key="3">
    <source>
        <dbReference type="ARBA" id="ARBA00022969"/>
    </source>
</evidence>
<comment type="similarity">
    <text evidence="2 4">Belongs to the SspH family.</text>
</comment>
<dbReference type="HAMAP" id="MF_00667">
    <property type="entry name" value="SspH"/>
    <property type="match status" value="1"/>
</dbReference>
<comment type="induction">
    <text evidence="4">Expressed only in the forespore compartment of sporulating cells.</text>
</comment>
<evidence type="ECO:0000256" key="2">
    <source>
        <dbReference type="ARBA" id="ARBA00006573"/>
    </source>
</evidence>
<comment type="subcellular location">
    <subcellularLocation>
        <location evidence="1 4">Spore core</location>
    </subcellularLocation>
</comment>
<reference evidence="5 6" key="1">
    <citation type="submission" date="2016-10" db="EMBL/GenBank/DDBJ databases">
        <authorList>
            <person name="de Groot N.N."/>
        </authorList>
    </citation>
    <scope>NUCLEOTIDE SEQUENCE [LARGE SCALE GENOMIC DNA]</scope>
    <source>
        <strain evidence="5 6">CGMCC 1.3442</strain>
    </source>
</reference>
<dbReference type="NCBIfam" id="TIGR02861">
    <property type="entry name" value="SASP_H"/>
    <property type="match status" value="1"/>
</dbReference>
<proteinExistence type="evidence at transcript level"/>
<dbReference type="AlphaFoldDB" id="A0A1G9WCP4"/>
<dbReference type="GO" id="GO:0042601">
    <property type="term" value="C:endospore-forming forespore"/>
    <property type="evidence" value="ECO:0007669"/>
    <property type="project" value="InterPro"/>
</dbReference>
<keyword evidence="6" id="KW-1185">Reference proteome</keyword>
<evidence type="ECO:0000256" key="4">
    <source>
        <dbReference type="HAMAP-Rule" id="MF_00667"/>
    </source>
</evidence>
<protein>
    <recommendedName>
        <fullName evidence="4">Small, acid-soluble spore protein H</fullName>
        <shortName evidence="4">SASP H</shortName>
    </recommendedName>
</protein>
<dbReference type="InterPro" id="IPR012610">
    <property type="entry name" value="SASP_SspH"/>
</dbReference>
<keyword evidence="3 4" id="KW-0749">Sporulation</keyword>
<accession>A0A1G9WCP4</accession>
<sequence>MDLQELKQIVESPSLIQVRYRGFPVYVQDIDENSGTATVFPLDNMDHVQEVDLSGLYEDDPIH</sequence>
<dbReference type="GO" id="GO:0030436">
    <property type="term" value="P:asexual sporulation"/>
    <property type="evidence" value="ECO:0007669"/>
    <property type="project" value="UniProtKB-UniRule"/>
</dbReference>
<evidence type="ECO:0000313" key="5">
    <source>
        <dbReference type="EMBL" id="SDM82302.1"/>
    </source>
</evidence>
<dbReference type="Proteomes" id="UP000199334">
    <property type="component" value="Unassembled WGS sequence"/>
</dbReference>
<gene>
    <name evidence="4" type="primary">sspH</name>
    <name evidence="5" type="ORF">SAMN05216498_0694</name>
</gene>
<evidence type="ECO:0000313" key="6">
    <source>
        <dbReference type="Proteomes" id="UP000199334"/>
    </source>
</evidence>
<organism evidence="5 6">
    <name type="scientific">Tenuibacillus multivorans</name>
    <dbReference type="NCBI Taxonomy" id="237069"/>
    <lineage>
        <taxon>Bacteria</taxon>
        <taxon>Bacillati</taxon>
        <taxon>Bacillota</taxon>
        <taxon>Bacilli</taxon>
        <taxon>Bacillales</taxon>
        <taxon>Bacillaceae</taxon>
        <taxon>Tenuibacillus</taxon>
    </lineage>
</organism>
<dbReference type="GO" id="GO:0030435">
    <property type="term" value="P:sporulation resulting in formation of a cellular spore"/>
    <property type="evidence" value="ECO:0007669"/>
    <property type="project" value="UniProtKB-KW"/>
</dbReference>